<protein>
    <submittedName>
        <fullName evidence="1">Possible hydrolase</fullName>
    </submittedName>
</protein>
<dbReference type="GO" id="GO:0016787">
    <property type="term" value="F:hydrolase activity"/>
    <property type="evidence" value="ECO:0007669"/>
    <property type="project" value="UniProtKB-KW"/>
</dbReference>
<dbReference type="Gene3D" id="3.40.50.1000">
    <property type="entry name" value="HAD superfamily/HAD-like"/>
    <property type="match status" value="1"/>
</dbReference>
<dbReference type="InterPro" id="IPR036412">
    <property type="entry name" value="HAD-like_sf"/>
</dbReference>
<dbReference type="SFLD" id="SFLDS00003">
    <property type="entry name" value="Haloacid_Dehalogenase"/>
    <property type="match status" value="1"/>
</dbReference>
<dbReference type="PANTHER" id="PTHR18901:SF38">
    <property type="entry name" value="PSEUDOURIDINE-5'-PHOSPHATASE"/>
    <property type="match status" value="1"/>
</dbReference>
<reference evidence="1" key="1">
    <citation type="submission" date="2020-02" db="EMBL/GenBank/DDBJ databases">
        <authorList>
            <person name="Meier V. D."/>
        </authorList>
    </citation>
    <scope>NUCLEOTIDE SEQUENCE</scope>
    <source>
        <strain evidence="1">AVDCRST_MAG41</strain>
    </source>
</reference>
<dbReference type="NCBIfam" id="TIGR01509">
    <property type="entry name" value="HAD-SF-IA-v3"/>
    <property type="match status" value="1"/>
</dbReference>
<dbReference type="InterPro" id="IPR023214">
    <property type="entry name" value="HAD_sf"/>
</dbReference>
<dbReference type="EMBL" id="CADCTP010000204">
    <property type="protein sequence ID" value="CAA9257227.1"/>
    <property type="molecule type" value="Genomic_DNA"/>
</dbReference>
<accession>A0A6J4IN56</accession>
<name>A0A6J4IN56_9ACTN</name>
<sequence>MSSSAESVPVRTDDPLGGGSLGAVLFDMDGTLVDSEPVWDEALNELARWLGGELSAAARRATVGTNVPVSVRVVHADVDRPDADPELSAAKLVAEAGARFSTGLRWLPGARELLAAVRAAGVPVALVTNTERALVDLALGPLVEELFDVSVCGDEVAHSKPAPDPYLRAARLLGVDPATAVAIEDSPTGTAAAEAAGCPVLVVPTAAVPVPPGPRRTFRTTLAGVTPADLATLTAR</sequence>
<gene>
    <name evidence="1" type="ORF">AVDCRST_MAG41-2234</name>
</gene>
<dbReference type="SUPFAM" id="SSF56784">
    <property type="entry name" value="HAD-like"/>
    <property type="match status" value="1"/>
</dbReference>
<organism evidence="1">
    <name type="scientific">uncultured Mycobacteriales bacterium</name>
    <dbReference type="NCBI Taxonomy" id="581187"/>
    <lineage>
        <taxon>Bacteria</taxon>
        <taxon>Bacillati</taxon>
        <taxon>Actinomycetota</taxon>
        <taxon>Actinomycetes</taxon>
        <taxon>Mycobacteriales</taxon>
        <taxon>environmental samples</taxon>
    </lineage>
</organism>
<dbReference type="InterPro" id="IPR023198">
    <property type="entry name" value="PGP-like_dom2"/>
</dbReference>
<dbReference type="FunFam" id="3.40.50.1000:FF:000162">
    <property type="entry name" value="HAD-like protein"/>
    <property type="match status" value="1"/>
</dbReference>
<dbReference type="SFLD" id="SFLDG01129">
    <property type="entry name" value="C1.5:_HAD__Beta-PGM__Phosphata"/>
    <property type="match status" value="1"/>
</dbReference>
<evidence type="ECO:0000313" key="1">
    <source>
        <dbReference type="EMBL" id="CAA9257227.1"/>
    </source>
</evidence>
<dbReference type="Gene3D" id="1.10.150.240">
    <property type="entry name" value="Putative phosphatase, domain 2"/>
    <property type="match status" value="1"/>
</dbReference>
<keyword evidence="1" id="KW-0378">Hydrolase</keyword>
<dbReference type="CDD" id="cd07505">
    <property type="entry name" value="HAD_BPGM-like"/>
    <property type="match status" value="1"/>
</dbReference>
<dbReference type="AlphaFoldDB" id="A0A6J4IN56"/>
<proteinExistence type="predicted"/>
<dbReference type="Pfam" id="PF00702">
    <property type="entry name" value="Hydrolase"/>
    <property type="match status" value="1"/>
</dbReference>
<dbReference type="PRINTS" id="PR00413">
    <property type="entry name" value="HADHALOGNASE"/>
</dbReference>
<dbReference type="InterPro" id="IPR006439">
    <property type="entry name" value="HAD-SF_hydro_IA"/>
</dbReference>
<dbReference type="PANTHER" id="PTHR18901">
    <property type="entry name" value="2-DEOXYGLUCOSE-6-PHOSPHATE PHOSPHATASE 2"/>
    <property type="match status" value="1"/>
</dbReference>